<dbReference type="Pfam" id="PF01168">
    <property type="entry name" value="Ala_racemase_N"/>
    <property type="match status" value="1"/>
</dbReference>
<feature type="modified residue" description="N6-(pyridoxal phosphate)lysine" evidence="4 5">
    <location>
        <position position="46"/>
    </location>
</feature>
<comment type="function">
    <text evidence="4">Catalyzes the interconversion of L-alanine and D-alanine. May also act on other amino acids.</text>
</comment>
<dbReference type="EC" id="5.1.1.1" evidence="4"/>
<evidence type="ECO:0000256" key="2">
    <source>
        <dbReference type="ARBA" id="ARBA00022898"/>
    </source>
</evidence>
<dbReference type="PRINTS" id="PR00992">
    <property type="entry name" value="ALARACEMASE"/>
</dbReference>
<evidence type="ECO:0000313" key="8">
    <source>
        <dbReference type="EMBL" id="PIE36165.1"/>
    </source>
</evidence>
<feature type="active site" description="Proton acceptor; specific for D-alanine" evidence="4">
    <location>
        <position position="46"/>
    </location>
</feature>
<dbReference type="GO" id="GO:0009252">
    <property type="term" value="P:peptidoglycan biosynthetic process"/>
    <property type="evidence" value="ECO:0007669"/>
    <property type="project" value="TreeGrafter"/>
</dbReference>
<dbReference type="SUPFAM" id="SSF50621">
    <property type="entry name" value="Alanine racemase C-terminal domain-like"/>
    <property type="match status" value="1"/>
</dbReference>
<feature type="active site" description="Proton acceptor; specific for L-alanine" evidence="4">
    <location>
        <position position="274"/>
    </location>
</feature>
<dbReference type="SMART" id="SM01005">
    <property type="entry name" value="Ala_racemase_C"/>
    <property type="match status" value="1"/>
</dbReference>
<dbReference type="Gene3D" id="3.20.20.10">
    <property type="entry name" value="Alanine racemase"/>
    <property type="match status" value="1"/>
</dbReference>
<accession>A0A2G6KKK5</accession>
<evidence type="ECO:0000259" key="7">
    <source>
        <dbReference type="SMART" id="SM01005"/>
    </source>
</evidence>
<dbReference type="Proteomes" id="UP000230821">
    <property type="component" value="Unassembled WGS sequence"/>
</dbReference>
<proteinExistence type="inferred from homology"/>
<dbReference type="PANTHER" id="PTHR30511">
    <property type="entry name" value="ALANINE RACEMASE"/>
    <property type="match status" value="1"/>
</dbReference>
<dbReference type="GO" id="GO:0030632">
    <property type="term" value="P:D-alanine biosynthetic process"/>
    <property type="evidence" value="ECO:0007669"/>
    <property type="project" value="UniProtKB-UniRule"/>
</dbReference>
<dbReference type="HAMAP" id="MF_01201">
    <property type="entry name" value="Ala_racemase"/>
    <property type="match status" value="1"/>
</dbReference>
<dbReference type="InterPro" id="IPR020622">
    <property type="entry name" value="Ala_racemase_pyridoxalP-BS"/>
</dbReference>
<dbReference type="Gene3D" id="2.40.37.10">
    <property type="entry name" value="Lyase, Ornithine Decarboxylase, Chain A, domain 1"/>
    <property type="match status" value="1"/>
</dbReference>
<name>A0A2G6KKK5_9BACT</name>
<feature type="binding site" evidence="4 6">
    <location>
        <position position="144"/>
    </location>
    <ligand>
        <name>substrate</name>
    </ligand>
</feature>
<dbReference type="InterPro" id="IPR009006">
    <property type="entry name" value="Ala_racemase/Decarboxylase_C"/>
</dbReference>
<feature type="binding site" evidence="4 6">
    <location>
        <position position="323"/>
    </location>
    <ligand>
        <name>substrate</name>
    </ligand>
</feature>
<comment type="pathway">
    <text evidence="4">Amino-acid biosynthesis; D-alanine biosynthesis; D-alanine from L-alanine: step 1/1.</text>
</comment>
<reference evidence="8 9" key="1">
    <citation type="submission" date="2017-10" db="EMBL/GenBank/DDBJ databases">
        <title>Novel microbial diversity and functional potential in the marine mammal oral microbiome.</title>
        <authorList>
            <person name="Dudek N.K."/>
            <person name="Sun C.L."/>
            <person name="Burstein D."/>
            <person name="Kantor R.S."/>
            <person name="Aliaga Goltsman D.S."/>
            <person name="Bik E.M."/>
            <person name="Thomas B.C."/>
            <person name="Banfield J.F."/>
            <person name="Relman D.A."/>
        </authorList>
    </citation>
    <scope>NUCLEOTIDE SEQUENCE [LARGE SCALE GENOMIC DNA]</scope>
    <source>
        <strain evidence="8">DOLJORAL78_47_16</strain>
    </source>
</reference>
<dbReference type="UniPathway" id="UPA00042">
    <property type="reaction ID" value="UER00497"/>
</dbReference>
<evidence type="ECO:0000313" key="9">
    <source>
        <dbReference type="Proteomes" id="UP000230821"/>
    </source>
</evidence>
<dbReference type="NCBIfam" id="TIGR00492">
    <property type="entry name" value="alr"/>
    <property type="match status" value="1"/>
</dbReference>
<feature type="domain" description="Alanine racemase C-terminal" evidence="7">
    <location>
        <begin position="253"/>
        <end position="382"/>
    </location>
</feature>
<dbReference type="InterPro" id="IPR000821">
    <property type="entry name" value="Ala_racemase"/>
</dbReference>
<dbReference type="CDD" id="cd00430">
    <property type="entry name" value="PLPDE_III_AR"/>
    <property type="match status" value="1"/>
</dbReference>
<dbReference type="PROSITE" id="PS00395">
    <property type="entry name" value="ALANINE_RACEMASE"/>
    <property type="match status" value="1"/>
</dbReference>
<comment type="similarity">
    <text evidence="4">Belongs to the alanine racemase family.</text>
</comment>
<dbReference type="SUPFAM" id="SSF51419">
    <property type="entry name" value="PLP-binding barrel"/>
    <property type="match status" value="1"/>
</dbReference>
<keyword evidence="3 4" id="KW-0413">Isomerase</keyword>
<dbReference type="InterPro" id="IPR029066">
    <property type="entry name" value="PLP-binding_barrel"/>
</dbReference>
<gene>
    <name evidence="8" type="primary">alr</name>
    <name evidence="8" type="ORF">CSA56_01020</name>
</gene>
<dbReference type="EMBL" id="PDSK01000023">
    <property type="protein sequence ID" value="PIE36165.1"/>
    <property type="molecule type" value="Genomic_DNA"/>
</dbReference>
<dbReference type="GO" id="GO:0030170">
    <property type="term" value="F:pyridoxal phosphate binding"/>
    <property type="evidence" value="ECO:0007669"/>
    <property type="project" value="UniProtKB-UniRule"/>
</dbReference>
<dbReference type="InterPro" id="IPR001608">
    <property type="entry name" value="Ala_racemase_N"/>
</dbReference>
<comment type="cofactor">
    <cofactor evidence="1 4 5">
        <name>pyridoxal 5'-phosphate</name>
        <dbReference type="ChEBI" id="CHEBI:597326"/>
    </cofactor>
</comment>
<evidence type="ECO:0000256" key="1">
    <source>
        <dbReference type="ARBA" id="ARBA00001933"/>
    </source>
</evidence>
<dbReference type="Pfam" id="PF00842">
    <property type="entry name" value="Ala_racemase_C"/>
    <property type="match status" value="1"/>
</dbReference>
<evidence type="ECO:0000256" key="4">
    <source>
        <dbReference type="HAMAP-Rule" id="MF_01201"/>
    </source>
</evidence>
<comment type="catalytic activity">
    <reaction evidence="4">
        <text>L-alanine = D-alanine</text>
        <dbReference type="Rhea" id="RHEA:20249"/>
        <dbReference type="ChEBI" id="CHEBI:57416"/>
        <dbReference type="ChEBI" id="CHEBI:57972"/>
        <dbReference type="EC" id="5.1.1.1"/>
    </reaction>
</comment>
<dbReference type="InterPro" id="IPR011079">
    <property type="entry name" value="Ala_racemase_C"/>
</dbReference>
<dbReference type="FunFam" id="3.20.20.10:FF:000002">
    <property type="entry name" value="Alanine racemase"/>
    <property type="match status" value="1"/>
</dbReference>
<dbReference type="GO" id="GO:0005829">
    <property type="term" value="C:cytosol"/>
    <property type="evidence" value="ECO:0007669"/>
    <property type="project" value="TreeGrafter"/>
</dbReference>
<evidence type="ECO:0000256" key="3">
    <source>
        <dbReference type="ARBA" id="ARBA00023235"/>
    </source>
</evidence>
<evidence type="ECO:0000256" key="6">
    <source>
        <dbReference type="PIRSR" id="PIRSR600821-52"/>
    </source>
</evidence>
<dbReference type="PANTHER" id="PTHR30511:SF0">
    <property type="entry name" value="ALANINE RACEMASE, CATABOLIC-RELATED"/>
    <property type="match status" value="1"/>
</dbReference>
<organism evidence="8 9">
    <name type="scientific">candidate division KSB3 bacterium</name>
    <dbReference type="NCBI Taxonomy" id="2044937"/>
    <lineage>
        <taxon>Bacteria</taxon>
        <taxon>candidate division KSB3</taxon>
    </lineage>
</organism>
<dbReference type="GO" id="GO:0008784">
    <property type="term" value="F:alanine racemase activity"/>
    <property type="evidence" value="ECO:0007669"/>
    <property type="project" value="UniProtKB-UniRule"/>
</dbReference>
<evidence type="ECO:0000256" key="5">
    <source>
        <dbReference type="PIRSR" id="PIRSR600821-50"/>
    </source>
</evidence>
<sequence length="399" mass="43874">MNAIEKYFQENHRPVWAEINLDHVAHNLQEFRRILPSHTNVMAVVKADAYGHGAIEVAQAALQAGATDLAVALVEEGIVLRRHNITAPILLLGVSAPGTEDAVLQHDICPAIASLESAQRFSDRAQAAGKTIDFHVKLDTGMGRIGVRPEQLAEFLEGLQQLSHLSMAGVFSHFSRAGERDKSYTHQQMQRFRDCLSMIQQAGFTPAVKYLANSAGTINIPESHGKMVRLGISLYGLYPSDEVDRSTVRLKPVMSWKTRVVHVKTVAPGEAISYNGMFVTQRPTVVATLPLGYADGFRRCLWIRDWHVLVQGQRAPIIGKICMDMCMIDVTDIAGVAVNDEVVLLGTQGSETIQTDDMAAALNTINYEITSLVGKRVPRLYVKNNDLVAISSLLGRKEI</sequence>
<comment type="caution">
    <text evidence="8">The sequence shown here is derived from an EMBL/GenBank/DDBJ whole genome shotgun (WGS) entry which is preliminary data.</text>
</comment>
<protein>
    <recommendedName>
        <fullName evidence="4">Alanine racemase</fullName>
        <ecNumber evidence="4">5.1.1.1</ecNumber>
    </recommendedName>
</protein>
<dbReference type="AlphaFoldDB" id="A0A2G6KKK5"/>
<keyword evidence="2 4" id="KW-0663">Pyridoxal phosphate</keyword>